<sequence>MGAVDGHAGVEGEEQEAHKGGPWETHGTPTGRLVRLMIIIIG</sequence>
<organism evidence="2">
    <name type="scientific">Arundo donax</name>
    <name type="common">Giant reed</name>
    <name type="synonym">Donax arundinaceus</name>
    <dbReference type="NCBI Taxonomy" id="35708"/>
    <lineage>
        <taxon>Eukaryota</taxon>
        <taxon>Viridiplantae</taxon>
        <taxon>Streptophyta</taxon>
        <taxon>Embryophyta</taxon>
        <taxon>Tracheophyta</taxon>
        <taxon>Spermatophyta</taxon>
        <taxon>Magnoliopsida</taxon>
        <taxon>Liliopsida</taxon>
        <taxon>Poales</taxon>
        <taxon>Poaceae</taxon>
        <taxon>PACMAD clade</taxon>
        <taxon>Arundinoideae</taxon>
        <taxon>Arundineae</taxon>
        <taxon>Arundo</taxon>
    </lineage>
</organism>
<reference evidence="2" key="1">
    <citation type="submission" date="2014-09" db="EMBL/GenBank/DDBJ databases">
        <authorList>
            <person name="Magalhaes I.L.F."/>
            <person name="Oliveira U."/>
            <person name="Santos F.R."/>
            <person name="Vidigal T.H.D.A."/>
            <person name="Brescovit A.D."/>
            <person name="Santos A.J."/>
        </authorList>
    </citation>
    <scope>NUCLEOTIDE SEQUENCE</scope>
    <source>
        <tissue evidence="2">Shoot tissue taken approximately 20 cm above the soil surface</tissue>
    </source>
</reference>
<protein>
    <submittedName>
        <fullName evidence="2">Uncharacterized protein</fullName>
    </submittedName>
</protein>
<accession>A0A0A8ZIM3</accession>
<dbReference type="AlphaFoldDB" id="A0A0A8ZIM3"/>
<feature type="region of interest" description="Disordered" evidence="1">
    <location>
        <begin position="1"/>
        <end position="29"/>
    </location>
</feature>
<reference evidence="2" key="2">
    <citation type="journal article" date="2015" name="Data Brief">
        <title>Shoot transcriptome of the giant reed, Arundo donax.</title>
        <authorList>
            <person name="Barrero R.A."/>
            <person name="Guerrero F.D."/>
            <person name="Moolhuijzen P."/>
            <person name="Goolsby J.A."/>
            <person name="Tidwell J."/>
            <person name="Bellgard S.E."/>
            <person name="Bellgard M.I."/>
        </authorList>
    </citation>
    <scope>NUCLEOTIDE SEQUENCE</scope>
    <source>
        <tissue evidence="2">Shoot tissue taken approximately 20 cm above the soil surface</tissue>
    </source>
</reference>
<evidence type="ECO:0000256" key="1">
    <source>
        <dbReference type="SAM" id="MobiDB-lite"/>
    </source>
</evidence>
<dbReference type="EMBL" id="GBRH01261315">
    <property type="protein sequence ID" value="JAD36580.1"/>
    <property type="molecule type" value="Transcribed_RNA"/>
</dbReference>
<proteinExistence type="predicted"/>
<name>A0A0A8ZIM3_ARUDO</name>
<evidence type="ECO:0000313" key="2">
    <source>
        <dbReference type="EMBL" id="JAD36580.1"/>
    </source>
</evidence>